<accession>A0AAV1K4W6</accession>
<dbReference type="AlphaFoldDB" id="A0AAV1K4W6"/>
<proteinExistence type="predicted"/>
<reference evidence="1 2" key="1">
    <citation type="submission" date="2023-11" db="EMBL/GenBank/DDBJ databases">
        <authorList>
            <person name="Hedman E."/>
            <person name="Englund M."/>
            <person name="Stromberg M."/>
            <person name="Nyberg Akerstrom W."/>
            <person name="Nylinder S."/>
            <person name="Jareborg N."/>
            <person name="Kallberg Y."/>
            <person name="Kronander E."/>
        </authorList>
    </citation>
    <scope>NUCLEOTIDE SEQUENCE [LARGE SCALE GENOMIC DNA]</scope>
</reference>
<dbReference type="InterPro" id="IPR008042">
    <property type="entry name" value="Retrotrans_Pao"/>
</dbReference>
<organism evidence="1 2">
    <name type="scientific">Parnassius mnemosyne</name>
    <name type="common">clouded apollo</name>
    <dbReference type="NCBI Taxonomy" id="213953"/>
    <lineage>
        <taxon>Eukaryota</taxon>
        <taxon>Metazoa</taxon>
        <taxon>Ecdysozoa</taxon>
        <taxon>Arthropoda</taxon>
        <taxon>Hexapoda</taxon>
        <taxon>Insecta</taxon>
        <taxon>Pterygota</taxon>
        <taxon>Neoptera</taxon>
        <taxon>Endopterygota</taxon>
        <taxon>Lepidoptera</taxon>
        <taxon>Glossata</taxon>
        <taxon>Ditrysia</taxon>
        <taxon>Papilionoidea</taxon>
        <taxon>Papilionidae</taxon>
        <taxon>Parnassiinae</taxon>
        <taxon>Parnassini</taxon>
        <taxon>Parnassius</taxon>
        <taxon>Driopa</taxon>
    </lineage>
</organism>
<evidence type="ECO:0000313" key="1">
    <source>
        <dbReference type="EMBL" id="CAK1577905.1"/>
    </source>
</evidence>
<protein>
    <submittedName>
        <fullName evidence="1">Uncharacterized protein</fullName>
    </submittedName>
</protein>
<comment type="caution">
    <text evidence="1">The sequence shown here is derived from an EMBL/GenBank/DDBJ whole genome shotgun (WGS) entry which is preliminary data.</text>
</comment>
<name>A0AAV1K4W6_9NEOP</name>
<keyword evidence="2" id="KW-1185">Reference proteome</keyword>
<dbReference type="EMBL" id="CAVLGL010000001">
    <property type="protein sequence ID" value="CAK1577905.1"/>
    <property type="molecule type" value="Genomic_DNA"/>
</dbReference>
<dbReference type="Proteomes" id="UP001314205">
    <property type="component" value="Unassembled WGS sequence"/>
</dbReference>
<gene>
    <name evidence="1" type="ORF">PARMNEM_LOCUS67</name>
</gene>
<evidence type="ECO:0000313" key="2">
    <source>
        <dbReference type="Proteomes" id="UP001314205"/>
    </source>
</evidence>
<dbReference type="PANTHER" id="PTHR47331:SF5">
    <property type="entry name" value="RIBONUCLEASE H"/>
    <property type="match status" value="1"/>
</dbReference>
<dbReference type="Pfam" id="PF05380">
    <property type="entry name" value="Peptidase_A17"/>
    <property type="match status" value="1"/>
</dbReference>
<sequence length="173" mass="20182">MDDLMTECCDNKEGMEVYKQMTDLLARGGFKLKKWNSNNGELLSQISINEKLADMNEEYTPDKDMLKEYKQRREMQEGNIQDIQNILKLKETESLKDNNEIEVKTENTTKILGISWDRSEDHFRYSMNLPKTTTGAETKRTILSIIARLYDPLGWIALSIILAKMLIQRLWLA</sequence>
<dbReference type="PANTHER" id="PTHR47331">
    <property type="entry name" value="PHD-TYPE DOMAIN-CONTAINING PROTEIN"/>
    <property type="match status" value="1"/>
</dbReference>